<dbReference type="PANTHER" id="PTHR42648">
    <property type="entry name" value="TRANSPOSASE, PUTATIVE-RELATED"/>
    <property type="match status" value="1"/>
</dbReference>
<evidence type="ECO:0000313" key="20">
    <source>
        <dbReference type="Proteomes" id="UP000192927"/>
    </source>
</evidence>
<proteinExistence type="predicted"/>
<keyword evidence="16" id="KW-0863">Zinc-finger</keyword>
<dbReference type="GO" id="GO:0003677">
    <property type="term" value="F:DNA binding"/>
    <property type="evidence" value="ECO:0007669"/>
    <property type="project" value="UniProtKB-KW"/>
</dbReference>
<dbReference type="GO" id="GO:0004519">
    <property type="term" value="F:endonuclease activity"/>
    <property type="evidence" value="ECO:0007669"/>
    <property type="project" value="UniProtKB-KW"/>
</dbReference>
<evidence type="ECO:0000256" key="6">
    <source>
        <dbReference type="ARBA" id="ARBA00022741"/>
    </source>
</evidence>
<evidence type="ECO:0000256" key="9">
    <source>
        <dbReference type="ARBA" id="ARBA00022840"/>
    </source>
</evidence>
<evidence type="ECO:0000256" key="13">
    <source>
        <dbReference type="ARBA" id="ARBA00022932"/>
    </source>
</evidence>
<evidence type="ECO:0000256" key="16">
    <source>
        <dbReference type="PROSITE-ProRule" id="PRU00047"/>
    </source>
</evidence>
<reference evidence="20" key="1">
    <citation type="submission" date="2017-03" db="EMBL/GenBank/DDBJ databases">
        <authorList>
            <person name="Sharma R."/>
            <person name="Thines M."/>
        </authorList>
    </citation>
    <scope>NUCLEOTIDE SEQUENCE [LARGE SCALE GENOMIC DNA]</scope>
</reference>
<keyword evidence="14" id="KW-0238">DNA-binding</keyword>
<dbReference type="InterPro" id="IPR057670">
    <property type="entry name" value="SH3_retrovirus"/>
</dbReference>
<evidence type="ECO:0000313" key="19">
    <source>
        <dbReference type="EMBL" id="SLM35420.1"/>
    </source>
</evidence>
<feature type="region of interest" description="Disordered" evidence="17">
    <location>
        <begin position="133"/>
        <end position="169"/>
    </location>
</feature>
<evidence type="ECO:0000256" key="5">
    <source>
        <dbReference type="ARBA" id="ARBA00022723"/>
    </source>
</evidence>
<dbReference type="Proteomes" id="UP000192927">
    <property type="component" value="Unassembled WGS sequence"/>
</dbReference>
<evidence type="ECO:0000256" key="1">
    <source>
        <dbReference type="ARBA" id="ARBA00002180"/>
    </source>
</evidence>
<evidence type="ECO:0000256" key="14">
    <source>
        <dbReference type="ARBA" id="ARBA00023125"/>
    </source>
</evidence>
<evidence type="ECO:0000256" key="11">
    <source>
        <dbReference type="ARBA" id="ARBA00022908"/>
    </source>
</evidence>
<dbReference type="PROSITE" id="PS50158">
    <property type="entry name" value="ZF_CCHC"/>
    <property type="match status" value="1"/>
</dbReference>
<evidence type="ECO:0000256" key="12">
    <source>
        <dbReference type="ARBA" id="ARBA00022918"/>
    </source>
</evidence>
<evidence type="ECO:0000256" key="15">
    <source>
        <dbReference type="ARBA" id="ARBA00023172"/>
    </source>
</evidence>
<dbReference type="AlphaFoldDB" id="A0A1W5CXA8"/>
<dbReference type="EMBL" id="FWEW01000712">
    <property type="protein sequence ID" value="SLM35420.1"/>
    <property type="molecule type" value="Genomic_DNA"/>
</dbReference>
<keyword evidence="11" id="KW-0229">DNA integration</keyword>
<comment type="function">
    <text evidence="1">The aspartyl protease (PR) mediates the proteolytic cleavages of the Gag and Gag-Pol polyproteins after assembly of the VLP.</text>
</comment>
<keyword evidence="20" id="KW-1185">Reference proteome</keyword>
<dbReference type="GO" id="GO:0003887">
    <property type="term" value="F:DNA-directed DNA polymerase activity"/>
    <property type="evidence" value="ECO:0007669"/>
    <property type="project" value="UniProtKB-KW"/>
</dbReference>
<dbReference type="GO" id="GO:0005524">
    <property type="term" value="F:ATP binding"/>
    <property type="evidence" value="ECO:0007669"/>
    <property type="project" value="UniProtKB-KW"/>
</dbReference>
<dbReference type="GO" id="GO:0008233">
    <property type="term" value="F:peptidase activity"/>
    <property type="evidence" value="ECO:0007669"/>
    <property type="project" value="UniProtKB-KW"/>
</dbReference>
<feature type="compositionally biased region" description="Polar residues" evidence="17">
    <location>
        <begin position="359"/>
        <end position="376"/>
    </location>
</feature>
<name>A0A1W5CXA8_9LECA</name>
<keyword evidence="3" id="KW-0548">Nucleotidyltransferase</keyword>
<keyword evidence="2" id="KW-0645">Protease</keyword>
<dbReference type="InterPro" id="IPR054722">
    <property type="entry name" value="PolX-like_BBD"/>
</dbReference>
<sequence length="657" mass="73918">MGIPKQTGKTIETVNKLQNAIADPNELWDAVTGALVLQGLLSKYDYIKSSILINGNKDLTEIQSILGAEQVQIVRDKELGVMPDLAMRSAQAGEGKCFTCGRTNHYQKDCFHNPLSKNYKGKVPQRGKWRATVTNNDNCQSKSRGRSTRGRAHKMNSKDNETEDDNSERDVAQLLRGSEPIQTRKGVWYIDSCCTRHLINNQAILDSIKRQSIAFETAKKEEVLQAAEVGMATLLLPNGHELRLPGVAYVPNAADNLISLARLKESGVTYYDHKEGMLFKQWNRLIMLAKQDHNLYSVKVNGREVAMGAKGQPTYLLGTTLDDQLWHRRFGHASHARVAQARRKVDGISPMNQEEGEDYSSSSETTPNIDNNTPEISNVEPGNLAEVAPMLSAEQRCEPCVVSKQMKIVQHKPMRPTKCALERVYADLWGPHYPSLLKESTYAGGLIDDYTQKSWVLFLPSKDAFADAFKLWVAEVEQECERKLQHLCIDGGEAMDTSNYLRNRLPTTTKKLIPEEIWTKRKQNVSNLRVFGSYTYIHIAKERQNKTDIKKTWAGILLGYDASSKIYRVWNPEAGEVTQVSSITIDEIRKGAELLTHYPLPDLPLEERRGKQQTGAPKKRGRPKKQGDTSAQDQDVEASAPSEIRTGRQENLRTENL</sequence>
<keyword evidence="4" id="KW-0540">Nuclease</keyword>
<protein>
    <submittedName>
        <fullName evidence="19">Zinc finger, CCHC-type</fullName>
    </submittedName>
</protein>
<evidence type="ECO:0000256" key="8">
    <source>
        <dbReference type="ARBA" id="ARBA00022801"/>
    </source>
</evidence>
<dbReference type="GO" id="GO:0006310">
    <property type="term" value="P:DNA recombination"/>
    <property type="evidence" value="ECO:0007669"/>
    <property type="project" value="UniProtKB-KW"/>
</dbReference>
<feature type="region of interest" description="Disordered" evidence="17">
    <location>
        <begin position="599"/>
        <end position="657"/>
    </location>
</feature>
<keyword evidence="6" id="KW-0547">Nucleotide-binding</keyword>
<keyword evidence="10" id="KW-0460">Magnesium</keyword>
<accession>A0A1W5CXA8</accession>
<evidence type="ECO:0000256" key="17">
    <source>
        <dbReference type="SAM" id="MobiDB-lite"/>
    </source>
</evidence>
<feature type="compositionally biased region" description="Basic residues" evidence="17">
    <location>
        <begin position="143"/>
        <end position="155"/>
    </location>
</feature>
<feature type="compositionally biased region" description="Polar residues" evidence="17">
    <location>
        <begin position="133"/>
        <end position="142"/>
    </location>
</feature>
<dbReference type="PANTHER" id="PTHR42648:SF11">
    <property type="entry name" value="TRANSPOSON TY4-P GAG-POL POLYPROTEIN"/>
    <property type="match status" value="1"/>
</dbReference>
<keyword evidence="12" id="KW-0695">RNA-directed DNA polymerase</keyword>
<evidence type="ECO:0000256" key="10">
    <source>
        <dbReference type="ARBA" id="ARBA00022842"/>
    </source>
</evidence>
<keyword evidence="13" id="KW-0808">Transferase</keyword>
<keyword evidence="7" id="KW-0255">Endonuclease</keyword>
<feature type="compositionally biased region" description="Basic and acidic residues" evidence="17">
    <location>
        <begin position="645"/>
        <end position="657"/>
    </location>
</feature>
<keyword evidence="15" id="KW-0233">DNA recombination</keyword>
<dbReference type="GO" id="GO:0003964">
    <property type="term" value="F:RNA-directed DNA polymerase activity"/>
    <property type="evidence" value="ECO:0007669"/>
    <property type="project" value="UniProtKB-KW"/>
</dbReference>
<evidence type="ECO:0000256" key="7">
    <source>
        <dbReference type="ARBA" id="ARBA00022759"/>
    </source>
</evidence>
<dbReference type="GO" id="GO:0008270">
    <property type="term" value="F:zinc ion binding"/>
    <property type="evidence" value="ECO:0007669"/>
    <property type="project" value="UniProtKB-KW"/>
</dbReference>
<feature type="region of interest" description="Disordered" evidence="17">
    <location>
        <begin position="337"/>
        <end position="380"/>
    </location>
</feature>
<feature type="domain" description="CCHC-type" evidence="18">
    <location>
        <begin position="96"/>
        <end position="110"/>
    </location>
</feature>
<keyword evidence="5" id="KW-0479">Metal-binding</keyword>
<evidence type="ECO:0000256" key="2">
    <source>
        <dbReference type="ARBA" id="ARBA00022670"/>
    </source>
</evidence>
<keyword evidence="9" id="KW-0067">ATP-binding</keyword>
<dbReference type="InterPro" id="IPR039537">
    <property type="entry name" value="Retrotran_Ty1/copia-like"/>
</dbReference>
<dbReference type="Pfam" id="PF25597">
    <property type="entry name" value="SH3_retrovirus"/>
    <property type="match status" value="1"/>
</dbReference>
<keyword evidence="8" id="KW-0378">Hydrolase</keyword>
<dbReference type="GO" id="GO:0006508">
    <property type="term" value="P:proteolysis"/>
    <property type="evidence" value="ECO:0007669"/>
    <property type="project" value="UniProtKB-KW"/>
</dbReference>
<organism evidence="19 20">
    <name type="scientific">Lasallia pustulata</name>
    <dbReference type="NCBI Taxonomy" id="136370"/>
    <lineage>
        <taxon>Eukaryota</taxon>
        <taxon>Fungi</taxon>
        <taxon>Dikarya</taxon>
        <taxon>Ascomycota</taxon>
        <taxon>Pezizomycotina</taxon>
        <taxon>Lecanoromycetes</taxon>
        <taxon>OSLEUM clade</taxon>
        <taxon>Umbilicariomycetidae</taxon>
        <taxon>Umbilicariales</taxon>
        <taxon>Umbilicariaceae</taxon>
        <taxon>Lasallia</taxon>
    </lineage>
</organism>
<dbReference type="GO" id="GO:0015074">
    <property type="term" value="P:DNA integration"/>
    <property type="evidence" value="ECO:0007669"/>
    <property type="project" value="UniProtKB-KW"/>
</dbReference>
<evidence type="ECO:0000256" key="4">
    <source>
        <dbReference type="ARBA" id="ARBA00022722"/>
    </source>
</evidence>
<dbReference type="InterPro" id="IPR001878">
    <property type="entry name" value="Znf_CCHC"/>
</dbReference>
<keyword evidence="16" id="KW-0862">Zinc</keyword>
<evidence type="ECO:0000259" key="18">
    <source>
        <dbReference type="PROSITE" id="PS50158"/>
    </source>
</evidence>
<dbReference type="Pfam" id="PF22936">
    <property type="entry name" value="Pol_BBD"/>
    <property type="match status" value="1"/>
</dbReference>
<keyword evidence="13" id="KW-0239">DNA-directed DNA polymerase</keyword>
<evidence type="ECO:0000256" key="3">
    <source>
        <dbReference type="ARBA" id="ARBA00022695"/>
    </source>
</evidence>